<protein>
    <submittedName>
        <fullName evidence="1">PAS domain S-box protein</fullName>
    </submittedName>
</protein>
<name>A0ACD1AAK1_9FIRM</name>
<evidence type="ECO:0000313" key="2">
    <source>
        <dbReference type="Proteomes" id="UP000594014"/>
    </source>
</evidence>
<reference evidence="1" key="1">
    <citation type="submission" date="2019-08" db="EMBL/GenBank/DDBJ databases">
        <title>Genome sequence of Clostridiales bacterium MT110.</title>
        <authorList>
            <person name="Cao J."/>
        </authorList>
    </citation>
    <scope>NUCLEOTIDE SEQUENCE</scope>
    <source>
        <strain evidence="1">MT110</strain>
    </source>
</reference>
<organism evidence="1 2">
    <name type="scientific">Anoxybacterium hadale</name>
    <dbReference type="NCBI Taxonomy" id="3408580"/>
    <lineage>
        <taxon>Bacteria</taxon>
        <taxon>Bacillati</taxon>
        <taxon>Bacillota</taxon>
        <taxon>Clostridia</taxon>
        <taxon>Peptostreptococcales</taxon>
        <taxon>Anaerovoracaceae</taxon>
        <taxon>Anoxybacterium</taxon>
    </lineage>
</organism>
<keyword evidence="2" id="KW-1185">Reference proteome</keyword>
<proteinExistence type="predicted"/>
<evidence type="ECO:0000313" key="1">
    <source>
        <dbReference type="EMBL" id="QOX63532.1"/>
    </source>
</evidence>
<sequence>MIIMGLINNAALLLALIIIYEISYNIPAGWVKLVPWMNGILIGFIGLIIMTFPYELKPGIFFDTRTILISTSALTFGLLPASIASIILVLYRIALGGAGLLMGIATIVTSVCVGGLWRHFFIPQYGRLRWVNIYLFGVVVHLLMLVDAFVLAWDTALQIIEQITIPVLLVYPIATVILSLLILQQKERKEAQTRIMDAEERYKSIFHNSHNIMLLIDPHSGSIIDANPAASRFYGWTIETLKSMNIEQINTLNPDETKAEMEKAYLEKRNYFLFQHRRASGEAVDVEVHSSPVTLKEKTYLYSIIHDISDRVVANLALYESEQRFRLLVESAPEAIFIVSEGKFRYINEFAVSVFGAQSAAQLLNTNVMDRYHPDYHGIIRERVKILLEEKKSMPPNEVIFLRLDGTSVFVEVSAVPIHYNNTDGSLVIARDITEQKIASYEILKLNTELEQRVEERTSELQKSVNELEAFAYTVSHDLKSPLRAIDAYSRILMEDYPEVIEGEIQDILSNIKNISRDMIALINKLLQYSTASRLGLYRETIDLHQLFELTFNELTAAIPERRIKLIMETQIPKIEGDKILLKQVVNNIISNAVKFTRNTDTAVIKVGHTIEANQITIYVNDNGVGFPMESSEKLFGIFQRLHSAEEYEGTGIGLATVQKIIKKHGGRVRILGKAGKGATIYVTLPK</sequence>
<dbReference type="EMBL" id="CP042469">
    <property type="protein sequence ID" value="QOX63532.1"/>
    <property type="molecule type" value="Genomic_DNA"/>
</dbReference>
<gene>
    <name evidence="1" type="ORF">FRZ06_09285</name>
</gene>
<dbReference type="Proteomes" id="UP000594014">
    <property type="component" value="Chromosome"/>
</dbReference>
<accession>A0ACD1AAK1</accession>